<evidence type="ECO:0000313" key="2">
    <source>
        <dbReference type="EMBL" id="KAG7723849.1"/>
    </source>
</evidence>
<dbReference type="Proteomes" id="UP000697297">
    <property type="component" value="Unassembled WGS sequence"/>
</dbReference>
<dbReference type="Pfam" id="PF14617">
    <property type="entry name" value="CMS1"/>
    <property type="match status" value="1"/>
</dbReference>
<organism evidence="2 5">
    <name type="scientific">Ogataea haglerorum</name>
    <dbReference type="NCBI Taxonomy" id="1937702"/>
    <lineage>
        <taxon>Eukaryota</taxon>
        <taxon>Fungi</taxon>
        <taxon>Dikarya</taxon>
        <taxon>Ascomycota</taxon>
        <taxon>Saccharomycotina</taxon>
        <taxon>Pichiomycetes</taxon>
        <taxon>Pichiales</taxon>
        <taxon>Pichiaceae</taxon>
        <taxon>Ogataea</taxon>
    </lineage>
</organism>
<evidence type="ECO:0000313" key="5">
    <source>
        <dbReference type="Proteomes" id="UP000738402"/>
    </source>
</evidence>
<protein>
    <recommendedName>
        <fullName evidence="6">Protein CMS1</fullName>
    </recommendedName>
</protein>
<dbReference type="EMBL" id="JAHLUN010000021">
    <property type="protein sequence ID" value="KAG7761707.1"/>
    <property type="molecule type" value="Genomic_DNA"/>
</dbReference>
<evidence type="ECO:0000313" key="3">
    <source>
        <dbReference type="EMBL" id="KAG7761707.1"/>
    </source>
</evidence>
<feature type="region of interest" description="Disordered" evidence="1">
    <location>
        <begin position="1"/>
        <end position="76"/>
    </location>
</feature>
<accession>A0AAN6D177</accession>
<dbReference type="InterPro" id="IPR032704">
    <property type="entry name" value="Cms1"/>
</dbReference>
<dbReference type="EMBL" id="JAHLUH010000022">
    <property type="protein sequence ID" value="KAG7723849.1"/>
    <property type="molecule type" value="Genomic_DNA"/>
</dbReference>
<dbReference type="AlphaFoldDB" id="A0AAN6D177"/>
<dbReference type="PANTHER" id="PTHR24030:SF0">
    <property type="entry name" value="PROTEIN CMSS1"/>
    <property type="match status" value="1"/>
</dbReference>
<feature type="compositionally biased region" description="Basic and acidic residues" evidence="1">
    <location>
        <begin position="40"/>
        <end position="49"/>
    </location>
</feature>
<feature type="compositionally biased region" description="Polar residues" evidence="1">
    <location>
        <begin position="27"/>
        <end position="36"/>
    </location>
</feature>
<evidence type="ECO:0000313" key="4">
    <source>
        <dbReference type="Proteomes" id="UP000697297"/>
    </source>
</evidence>
<feature type="compositionally biased region" description="Low complexity" evidence="1">
    <location>
        <begin position="13"/>
        <end position="22"/>
    </location>
</feature>
<comment type="caution">
    <text evidence="2">The sequence shown here is derived from an EMBL/GenBank/DDBJ whole genome shotgun (WGS) entry which is preliminary data.</text>
</comment>
<evidence type="ECO:0000256" key="1">
    <source>
        <dbReference type="SAM" id="MobiDB-lite"/>
    </source>
</evidence>
<dbReference type="GO" id="GO:0005634">
    <property type="term" value="C:nucleus"/>
    <property type="evidence" value="ECO:0007669"/>
    <property type="project" value="TreeGrafter"/>
</dbReference>
<feature type="compositionally biased region" description="Basic residues" evidence="1">
    <location>
        <begin position="50"/>
        <end position="72"/>
    </location>
</feature>
<dbReference type="PANTHER" id="PTHR24030">
    <property type="entry name" value="PROTEIN CMSS1"/>
    <property type="match status" value="1"/>
</dbReference>
<sequence length="268" mass="30568">MSEHGDDLDDGLDYSYNSSSDGIETLAYSQKTSNSVPDGEPEHDKNSKDHKAHNAGKKRKHKSDKLAQKKKQKMELDMEQKRNLAKELPDVIAEKLAAKIRQRFPDLSPLELSELYISRSAIRDSQSFAFERNLGNYKNYIQTQLKRVLQDKGYILVITISAIRACDVFRAVKSLSTGAFKLINKNKLRDDLQALKRSKARILIGTPGRISRILETENTPVTSQMIDAIICDSSFLDSKLQNIWDYDESFALVRKVLSMNEKCEVYLY</sequence>
<reference evidence="2 4" key="1">
    <citation type="journal article" date="2021" name="G3 (Bethesda)">
        <title>Genomic diversity, chromosomal rearrangements, and interspecies hybridization in the ogataea polymorpha species complex.</title>
        <authorList>
            <person name="Hanson S.J."/>
            <person name="Cinneide E.O."/>
            <person name="Salzberg L.I."/>
            <person name="Wolfe K.H."/>
            <person name="McGowan J."/>
            <person name="Fitzpatrick D.A."/>
            <person name="Matlin K."/>
        </authorList>
    </citation>
    <scope>NUCLEOTIDE SEQUENCE</scope>
    <source>
        <strain evidence="3">81-436-3</strain>
        <strain evidence="2">83-405-1</strain>
    </source>
</reference>
<name>A0AAN6D177_9ASCO</name>
<dbReference type="GO" id="GO:0030686">
    <property type="term" value="C:90S preribosome"/>
    <property type="evidence" value="ECO:0007669"/>
    <property type="project" value="TreeGrafter"/>
</dbReference>
<gene>
    <name evidence="2" type="ORF">KL933_005324</name>
    <name evidence="3" type="ORF">KL946_005260</name>
</gene>
<proteinExistence type="predicted"/>
<keyword evidence="4" id="KW-1185">Reference proteome</keyword>
<evidence type="ECO:0008006" key="6">
    <source>
        <dbReference type="Google" id="ProtNLM"/>
    </source>
</evidence>
<dbReference type="Proteomes" id="UP000738402">
    <property type="component" value="Unassembled WGS sequence"/>
</dbReference>
<feature type="compositionally biased region" description="Acidic residues" evidence="1">
    <location>
        <begin position="1"/>
        <end position="12"/>
    </location>
</feature>